<accession>A0A8J6EFP8</accession>
<comment type="caution">
    <text evidence="1">The sequence shown here is derived from an EMBL/GenBank/DDBJ whole genome shotgun (WGS) entry which is preliminary data.</text>
</comment>
<proteinExistence type="predicted"/>
<gene>
    <name evidence="1" type="ORF">GDO78_022845</name>
</gene>
<keyword evidence="2" id="KW-1185">Reference proteome</keyword>
<sequence length="133" mass="14726">MADACTKVKDCPGNLKSPCLWLPKVAESLEMSRGAAQFQFTADIRNIEPISNYFVYGLWVPVSSLSDGAGNTNKNLCTAHDRLCEYGDMRSSLRGRMQCHGRSYSWDLLRTSTSGFHIRPCEPGVIQTATCNT</sequence>
<dbReference type="EMBL" id="WNTK01000901">
    <property type="protein sequence ID" value="KAG9468392.1"/>
    <property type="molecule type" value="Genomic_DNA"/>
</dbReference>
<evidence type="ECO:0000313" key="2">
    <source>
        <dbReference type="Proteomes" id="UP000770717"/>
    </source>
</evidence>
<name>A0A8J6EFP8_ELECQ</name>
<protein>
    <submittedName>
        <fullName evidence="1">Uncharacterized protein</fullName>
    </submittedName>
</protein>
<organism evidence="1 2">
    <name type="scientific">Eleutherodactylus coqui</name>
    <name type="common">Puerto Rican coqui</name>
    <dbReference type="NCBI Taxonomy" id="57060"/>
    <lineage>
        <taxon>Eukaryota</taxon>
        <taxon>Metazoa</taxon>
        <taxon>Chordata</taxon>
        <taxon>Craniata</taxon>
        <taxon>Vertebrata</taxon>
        <taxon>Euteleostomi</taxon>
        <taxon>Amphibia</taxon>
        <taxon>Batrachia</taxon>
        <taxon>Anura</taxon>
        <taxon>Neobatrachia</taxon>
        <taxon>Hyloidea</taxon>
        <taxon>Eleutherodactylidae</taxon>
        <taxon>Eleutherodactylinae</taxon>
        <taxon>Eleutherodactylus</taxon>
        <taxon>Eleutherodactylus</taxon>
    </lineage>
</organism>
<evidence type="ECO:0000313" key="1">
    <source>
        <dbReference type="EMBL" id="KAG9468392.1"/>
    </source>
</evidence>
<reference evidence="1" key="1">
    <citation type="thesis" date="2020" institute="ProQuest LLC" country="789 East Eisenhower Parkway, Ann Arbor, MI, USA">
        <title>Comparative Genomics and Chromosome Evolution.</title>
        <authorList>
            <person name="Mudd A.B."/>
        </authorList>
    </citation>
    <scope>NUCLEOTIDE SEQUENCE</scope>
    <source>
        <strain evidence="1">HN-11 Male</strain>
        <tissue evidence="1">Kidney and liver</tissue>
    </source>
</reference>
<dbReference type="AlphaFoldDB" id="A0A8J6EFP8"/>
<dbReference type="Proteomes" id="UP000770717">
    <property type="component" value="Unassembled WGS sequence"/>
</dbReference>